<evidence type="ECO:0000256" key="4">
    <source>
        <dbReference type="ARBA" id="ARBA00022898"/>
    </source>
</evidence>
<keyword evidence="4 5" id="KW-0663">Pyridoxal phosphate</keyword>
<protein>
    <submittedName>
        <fullName evidence="6">O-acetylhomoserine (Thiol)-lyase</fullName>
        <ecNumber evidence="6">2.5.1.49</ecNumber>
    </submittedName>
</protein>
<dbReference type="PANTHER" id="PTHR43797">
    <property type="entry name" value="HOMOCYSTEINE/CYSTEINE SYNTHASE"/>
    <property type="match status" value="1"/>
</dbReference>
<dbReference type="InterPro" id="IPR000277">
    <property type="entry name" value="Cys/Met-Metab_PyrdxlP-dep_enz"/>
</dbReference>
<proteinExistence type="inferred from homology"/>
<dbReference type="Proteomes" id="UP001183585">
    <property type="component" value="Unassembled WGS sequence"/>
</dbReference>
<dbReference type="InterPro" id="IPR006235">
    <property type="entry name" value="OAc-hSer/O-AcSer_sulfhydrylase"/>
</dbReference>
<comment type="cofactor">
    <cofactor evidence="1 5">
        <name>pyridoxal 5'-phosphate</name>
        <dbReference type="ChEBI" id="CHEBI:597326"/>
    </cofactor>
</comment>
<dbReference type="InterPro" id="IPR015421">
    <property type="entry name" value="PyrdxlP-dep_Trfase_major"/>
</dbReference>
<sequence length="445" mass="46893">MTQPQWSFETRQIHAGQEPDPTTGARALPIYQTTSFVFPDAGVAADRFALKDLGPIYTRIGNPTQQVVEDRLASLEGGVGALLVASGQAAESLAILNLAEAGDHIVASASLYGGTYNLLHHTLPKFGIETTFVDDPHDLDAWRAAVRPNTKAFFGETIPNPRSDVLDIEGVAAAAHAAGVPLIVDNTVATPYLIRPFEHGADIVVHSATKYLGGHGSAIGGVIVDAGTFDFAADPERFPGFNTPDPSYNGLVFARDLGVGSALGANLAFVLKARVQLLRDLGAAISPFNAFLLAQGIETLSLRIERHVANAQRVAEWLEARDDVRTVHYAGLPSSPWHANAQKYAPQGAGAVLAFELDGGAEAGQAFVSALQLHSNVANIGDVRSLVIHPASTTHSQLTPDEQALSGVTPGLVRLAVGLEHVEDVLADLELGFTAAKGLLGEEPK</sequence>
<dbReference type="GO" id="GO:0003961">
    <property type="term" value="F:O-acetylhomoserine aminocarboxypropyltransferase activity"/>
    <property type="evidence" value="ECO:0007669"/>
    <property type="project" value="UniProtKB-EC"/>
</dbReference>
<evidence type="ECO:0000256" key="3">
    <source>
        <dbReference type="ARBA" id="ARBA00022679"/>
    </source>
</evidence>
<accession>A0ABU2CQV0</accession>
<comment type="similarity">
    <text evidence="2 5">Belongs to the trans-sulfuration enzymes family.</text>
</comment>
<dbReference type="CDD" id="cd00614">
    <property type="entry name" value="CGS_like"/>
    <property type="match status" value="1"/>
</dbReference>
<dbReference type="InterPro" id="IPR015424">
    <property type="entry name" value="PyrdxlP-dep_Trfase"/>
</dbReference>
<evidence type="ECO:0000313" key="6">
    <source>
        <dbReference type="EMBL" id="MDR7383729.1"/>
    </source>
</evidence>
<dbReference type="PROSITE" id="PS00868">
    <property type="entry name" value="CYS_MET_METAB_PP"/>
    <property type="match status" value="1"/>
</dbReference>
<gene>
    <name evidence="6" type="ORF">J2S48_003244</name>
</gene>
<evidence type="ECO:0000256" key="2">
    <source>
        <dbReference type="ARBA" id="ARBA00009077"/>
    </source>
</evidence>
<dbReference type="InterPro" id="IPR015422">
    <property type="entry name" value="PyrdxlP-dep_Trfase_small"/>
</dbReference>
<dbReference type="Pfam" id="PF01053">
    <property type="entry name" value="Cys_Met_Meta_PP"/>
    <property type="match status" value="1"/>
</dbReference>
<dbReference type="NCBIfam" id="NF005872">
    <property type="entry name" value="PRK07812.1"/>
    <property type="match status" value="1"/>
</dbReference>
<dbReference type="Gene3D" id="3.40.640.10">
    <property type="entry name" value="Type I PLP-dependent aspartate aminotransferase-like (Major domain)"/>
    <property type="match status" value="1"/>
</dbReference>
<dbReference type="InterPro" id="IPR054542">
    <property type="entry name" value="Cys_met_metab_PP"/>
</dbReference>
<comment type="caution">
    <text evidence="6">The sequence shown here is derived from an EMBL/GenBank/DDBJ whole genome shotgun (WGS) entry which is preliminary data.</text>
</comment>
<dbReference type="EMBL" id="JAVDYE010000001">
    <property type="protein sequence ID" value="MDR7383729.1"/>
    <property type="molecule type" value="Genomic_DNA"/>
</dbReference>
<dbReference type="RefSeq" id="WP_274994945.1">
    <property type="nucleotide sequence ID" value="NZ_JAJQQP010000008.1"/>
</dbReference>
<keyword evidence="7" id="KW-1185">Reference proteome</keyword>
<evidence type="ECO:0000256" key="5">
    <source>
        <dbReference type="RuleBase" id="RU362118"/>
    </source>
</evidence>
<evidence type="ECO:0000313" key="7">
    <source>
        <dbReference type="Proteomes" id="UP001183585"/>
    </source>
</evidence>
<name>A0ABU2CQV0_9MICO</name>
<organism evidence="6 7">
    <name type="scientific">Promicromonospora iranensis</name>
    <dbReference type="NCBI Taxonomy" id="1105144"/>
    <lineage>
        <taxon>Bacteria</taxon>
        <taxon>Bacillati</taxon>
        <taxon>Actinomycetota</taxon>
        <taxon>Actinomycetes</taxon>
        <taxon>Micrococcales</taxon>
        <taxon>Promicromonosporaceae</taxon>
        <taxon>Promicromonospora</taxon>
    </lineage>
</organism>
<dbReference type="Gene3D" id="3.90.1150.10">
    <property type="entry name" value="Aspartate Aminotransferase, domain 1"/>
    <property type="match status" value="1"/>
</dbReference>
<dbReference type="PANTHER" id="PTHR43797:SF2">
    <property type="entry name" value="HOMOCYSTEINE_CYSTEINE SYNTHASE"/>
    <property type="match status" value="1"/>
</dbReference>
<dbReference type="PIRSF" id="PIRSF001434">
    <property type="entry name" value="CGS"/>
    <property type="match status" value="1"/>
</dbReference>
<reference evidence="6 7" key="1">
    <citation type="submission" date="2023-07" db="EMBL/GenBank/DDBJ databases">
        <title>Sequencing the genomes of 1000 actinobacteria strains.</title>
        <authorList>
            <person name="Klenk H.-P."/>
        </authorList>
    </citation>
    <scope>NUCLEOTIDE SEQUENCE [LARGE SCALE GENOMIC DNA]</scope>
    <source>
        <strain evidence="6 7">DSM 45554</strain>
    </source>
</reference>
<evidence type="ECO:0000256" key="1">
    <source>
        <dbReference type="ARBA" id="ARBA00001933"/>
    </source>
</evidence>
<dbReference type="NCBIfam" id="TIGR01326">
    <property type="entry name" value="OAH_OAS_sulfhy"/>
    <property type="match status" value="1"/>
</dbReference>
<dbReference type="SUPFAM" id="SSF53383">
    <property type="entry name" value="PLP-dependent transferases"/>
    <property type="match status" value="1"/>
</dbReference>
<keyword evidence="3 6" id="KW-0808">Transferase</keyword>
<dbReference type="EC" id="2.5.1.49" evidence="6"/>